<dbReference type="InterPro" id="IPR044844">
    <property type="entry name" value="Trans_IPPS_euk-type"/>
</dbReference>
<feature type="non-terminal residue" evidence="1">
    <location>
        <position position="197"/>
    </location>
</feature>
<dbReference type="Pfam" id="PF00494">
    <property type="entry name" value="SQS_PSY"/>
    <property type="match status" value="1"/>
</dbReference>
<accession>A0A382QF58</accession>
<dbReference type="EMBL" id="UINC01113717">
    <property type="protein sequence ID" value="SVC83505.1"/>
    <property type="molecule type" value="Genomic_DNA"/>
</dbReference>
<dbReference type="AlphaFoldDB" id="A0A382QF58"/>
<dbReference type="GO" id="GO:0051996">
    <property type="term" value="F:squalene synthase [NAD(P)H] activity"/>
    <property type="evidence" value="ECO:0007669"/>
    <property type="project" value="InterPro"/>
</dbReference>
<protein>
    <recommendedName>
        <fullName evidence="2">Farnesyl-diphosphate farnesyltransferase</fullName>
    </recommendedName>
</protein>
<dbReference type="PANTHER" id="PTHR11626">
    <property type="entry name" value="FARNESYL-DIPHOSPHATE FARNESYLTRANSFERASE"/>
    <property type="match status" value="1"/>
</dbReference>
<dbReference type="SUPFAM" id="SSF48576">
    <property type="entry name" value="Terpenoid synthases"/>
    <property type="match status" value="1"/>
</dbReference>
<evidence type="ECO:0000313" key="1">
    <source>
        <dbReference type="EMBL" id="SVC83505.1"/>
    </source>
</evidence>
<evidence type="ECO:0008006" key="2">
    <source>
        <dbReference type="Google" id="ProtNLM"/>
    </source>
</evidence>
<sequence>MVLTDELLGPILRDVSRSFYLTLRVLPASVRSQIALAYLLARIADTIADTQLVPAEKRMQKLRQFRARIRDEGAPPVDFTHLAREQGNEAERVLLQHSSEAIVLLDKMEGADRGQIQLVLETITRGQELDLARFGDGRELKALETADDLDDYTYRVAGCVGEFWTHLTRAHCFANAEIDEQSFVQNSIRFGKGLQLV</sequence>
<name>A0A382QF58_9ZZZZ</name>
<gene>
    <name evidence="1" type="ORF">METZ01_LOCUS336359</name>
</gene>
<dbReference type="PANTHER" id="PTHR11626:SF2">
    <property type="entry name" value="SQUALENE SYNTHASE"/>
    <property type="match status" value="1"/>
</dbReference>
<reference evidence="1" key="1">
    <citation type="submission" date="2018-05" db="EMBL/GenBank/DDBJ databases">
        <authorList>
            <person name="Lanie J.A."/>
            <person name="Ng W.-L."/>
            <person name="Kazmierczak K.M."/>
            <person name="Andrzejewski T.M."/>
            <person name="Davidsen T.M."/>
            <person name="Wayne K.J."/>
            <person name="Tettelin H."/>
            <person name="Glass J.I."/>
            <person name="Rusch D."/>
            <person name="Podicherti R."/>
            <person name="Tsui H.-C.T."/>
            <person name="Winkler M.E."/>
        </authorList>
    </citation>
    <scope>NUCLEOTIDE SEQUENCE</scope>
</reference>
<proteinExistence type="predicted"/>
<organism evidence="1">
    <name type="scientific">marine metagenome</name>
    <dbReference type="NCBI Taxonomy" id="408172"/>
    <lineage>
        <taxon>unclassified sequences</taxon>
        <taxon>metagenomes</taxon>
        <taxon>ecological metagenomes</taxon>
    </lineage>
</organism>
<dbReference type="GO" id="GO:0045338">
    <property type="term" value="P:farnesyl diphosphate metabolic process"/>
    <property type="evidence" value="ECO:0007669"/>
    <property type="project" value="InterPro"/>
</dbReference>
<dbReference type="InterPro" id="IPR008949">
    <property type="entry name" value="Isoprenoid_synthase_dom_sf"/>
</dbReference>
<dbReference type="InterPro" id="IPR002060">
    <property type="entry name" value="Squ/phyt_synthse"/>
</dbReference>
<dbReference type="Gene3D" id="1.10.600.10">
    <property type="entry name" value="Farnesyl Diphosphate Synthase"/>
    <property type="match status" value="1"/>
</dbReference>